<accession>A0ABU3QMC6</accession>
<protein>
    <recommendedName>
        <fullName evidence="3">Cyclase</fullName>
    </recommendedName>
</protein>
<evidence type="ECO:0000313" key="1">
    <source>
        <dbReference type="EMBL" id="MDT9683904.1"/>
    </source>
</evidence>
<comment type="caution">
    <text evidence="1">The sequence shown here is derived from an EMBL/GenBank/DDBJ whole genome shotgun (WGS) entry which is preliminary data.</text>
</comment>
<dbReference type="RefSeq" id="WP_315878966.1">
    <property type="nucleotide sequence ID" value="NZ_JAWCTQ010000021.1"/>
</dbReference>
<keyword evidence="2" id="KW-1185">Reference proteome</keyword>
<sequence length="92" mass="10322">MYVLRVELAAPDYAAWKRAFDGDPLGRGAVGVRRYRVMRPVEDPARIMIDLDFGDLERAEAVLARLRELWARVTAAAGPEAEITEVVETGRH</sequence>
<dbReference type="Proteomes" id="UP001250181">
    <property type="component" value="Unassembled WGS sequence"/>
</dbReference>
<reference evidence="1 2" key="1">
    <citation type="submission" date="2023-09" db="EMBL/GenBank/DDBJ databases">
        <title>Streptomyces sp. nov.: A antagonism against Alternaria gaisen Producing Streptochlin, Isolated from Tamarix root soil.</title>
        <authorList>
            <person name="Chen Y."/>
        </authorList>
    </citation>
    <scope>NUCLEOTIDE SEQUENCE [LARGE SCALE GENOMIC DNA]</scope>
    <source>
        <strain evidence="1 2">TRM76323</strain>
    </source>
</reference>
<evidence type="ECO:0000313" key="2">
    <source>
        <dbReference type="Proteomes" id="UP001250181"/>
    </source>
</evidence>
<name>A0ABU3QMC6_9ACTN</name>
<proteinExistence type="predicted"/>
<dbReference type="EMBL" id="JAWCTQ010000021">
    <property type="protein sequence ID" value="MDT9683904.1"/>
    <property type="molecule type" value="Genomic_DNA"/>
</dbReference>
<organism evidence="1 2">
    <name type="scientific">Streptomyces tamarix</name>
    <dbReference type="NCBI Taxonomy" id="3078565"/>
    <lineage>
        <taxon>Bacteria</taxon>
        <taxon>Bacillati</taxon>
        <taxon>Actinomycetota</taxon>
        <taxon>Actinomycetes</taxon>
        <taxon>Kitasatosporales</taxon>
        <taxon>Streptomycetaceae</taxon>
        <taxon>Streptomyces</taxon>
    </lineage>
</organism>
<evidence type="ECO:0008006" key="3">
    <source>
        <dbReference type="Google" id="ProtNLM"/>
    </source>
</evidence>
<gene>
    <name evidence="1" type="ORF">RND61_17815</name>
</gene>